<evidence type="ECO:0000259" key="7">
    <source>
        <dbReference type="Pfam" id="PF22725"/>
    </source>
</evidence>
<sequence length="354" mass="38695">MERPTLRWGIIGTGLISSWFVADLLLQRDDAKATHIIQAIGASSEAKAKAFAQRHAPGTNASVYGSYDAVYADPLVDIVYIGTPHAFHKEACLKAVAHGKHVLCEKPFTLNCREADEVFEAARTKGVFVMEAVWTRFMPLVQHLLELIHHEKVIGDVHRIFCDFGLPIDVANLPATSRLKNPELGAGSLLDIGIYSLTWGLLVLDDRIAGEASTPQVFSAQSISDDIDIATAVILYYPQTGRQGILTSTLRVKTESVFARIEGSEGTITIEGVAASAPSQFTVIPRDPTAQPKVYRFPHIGKGFFYEADAVAQDIAAGRVENAVMPWGETRRVMALMDGIRKRGGAHFPQDRTD</sequence>
<dbReference type="PANTHER" id="PTHR22604:SF105">
    <property type="entry name" value="TRANS-1,2-DIHYDROBENZENE-1,2-DIOL DEHYDROGENASE"/>
    <property type="match status" value="1"/>
</dbReference>
<dbReference type="AlphaFoldDB" id="A0A0F4YP95"/>
<evidence type="ECO:0000256" key="2">
    <source>
        <dbReference type="ARBA" id="ARBA00023002"/>
    </source>
</evidence>
<feature type="domain" description="Gfo/Idh/MocA-like oxidoreductase N-terminal" evidence="6">
    <location>
        <begin position="6"/>
        <end position="131"/>
    </location>
</feature>
<dbReference type="GO" id="GO:0000166">
    <property type="term" value="F:nucleotide binding"/>
    <property type="evidence" value="ECO:0007669"/>
    <property type="project" value="InterPro"/>
</dbReference>
<dbReference type="EMBL" id="LASV01000289">
    <property type="protein sequence ID" value="KKA20097.1"/>
    <property type="molecule type" value="Genomic_DNA"/>
</dbReference>
<dbReference type="InterPro" id="IPR000683">
    <property type="entry name" value="Gfo/Idh/MocA-like_OxRdtase_N"/>
</dbReference>
<comment type="caution">
    <text evidence="8">The sequence shown here is derived from an EMBL/GenBank/DDBJ whole genome shotgun (WGS) entry which is preliminary data.</text>
</comment>
<evidence type="ECO:0000259" key="6">
    <source>
        <dbReference type="Pfam" id="PF01408"/>
    </source>
</evidence>
<dbReference type="InterPro" id="IPR036291">
    <property type="entry name" value="NAD(P)-bd_dom_sf"/>
</dbReference>
<reference evidence="8 9" key="1">
    <citation type="submission" date="2015-04" db="EMBL/GenBank/DDBJ databases">
        <authorList>
            <person name="Heijne W.H."/>
            <person name="Fedorova N.D."/>
            <person name="Nierman W.C."/>
            <person name="Vollebregt A.W."/>
            <person name="Zhao Z."/>
            <person name="Wu L."/>
            <person name="Kumar M."/>
            <person name="Stam H."/>
            <person name="van den Berg M.A."/>
            <person name="Pel H.J."/>
        </authorList>
    </citation>
    <scope>NUCLEOTIDE SEQUENCE [LARGE SCALE GENOMIC DNA]</scope>
    <source>
        <strain evidence="8 9">CBS 393.64</strain>
    </source>
</reference>
<dbReference type="PANTHER" id="PTHR22604">
    <property type="entry name" value="OXIDOREDUCTASES"/>
    <property type="match status" value="1"/>
</dbReference>
<dbReference type="SUPFAM" id="SSF51735">
    <property type="entry name" value="NAD(P)-binding Rossmann-fold domains"/>
    <property type="match status" value="1"/>
</dbReference>
<name>A0A0F4YP95_RASE3</name>
<proteinExistence type="inferred from homology"/>
<evidence type="ECO:0000256" key="1">
    <source>
        <dbReference type="ARBA" id="ARBA00010928"/>
    </source>
</evidence>
<dbReference type="Gene3D" id="3.40.50.720">
    <property type="entry name" value="NAD(P)-binding Rossmann-like Domain"/>
    <property type="match status" value="1"/>
</dbReference>
<keyword evidence="9" id="KW-1185">Reference proteome</keyword>
<comment type="catalytic activity">
    <reaction evidence="5">
        <text>D-xylose + NADP(+) = D-xylono-1,5-lactone + NADPH + H(+)</text>
        <dbReference type="Rhea" id="RHEA:22000"/>
        <dbReference type="ChEBI" id="CHEBI:15378"/>
        <dbReference type="ChEBI" id="CHEBI:15867"/>
        <dbReference type="ChEBI" id="CHEBI:53455"/>
        <dbReference type="ChEBI" id="CHEBI:57783"/>
        <dbReference type="ChEBI" id="CHEBI:58349"/>
        <dbReference type="EC" id="1.1.1.179"/>
    </reaction>
</comment>
<evidence type="ECO:0000313" key="8">
    <source>
        <dbReference type="EMBL" id="KKA20097.1"/>
    </source>
</evidence>
<dbReference type="InterPro" id="IPR050984">
    <property type="entry name" value="Gfo/Idh/MocA_domain"/>
</dbReference>
<comment type="similarity">
    <text evidence="1">Belongs to the Gfo/Idh/MocA family.</text>
</comment>
<evidence type="ECO:0000313" key="9">
    <source>
        <dbReference type="Proteomes" id="UP000053958"/>
    </source>
</evidence>
<dbReference type="EC" id="1.1.1.179" evidence="3"/>
<protein>
    <recommendedName>
        <fullName evidence="3">D-xylose 1-dehydrogenase (NADP(+), D-xylono-1,5-lactone-forming)</fullName>
        <ecNumber evidence="3">1.1.1.179</ecNumber>
    </recommendedName>
    <alternativeName>
        <fullName evidence="4">D-xylose-NADP dehydrogenase</fullName>
    </alternativeName>
</protein>
<dbReference type="Pfam" id="PF01408">
    <property type="entry name" value="GFO_IDH_MocA"/>
    <property type="match status" value="1"/>
</dbReference>
<keyword evidence="2" id="KW-0560">Oxidoreductase</keyword>
<gene>
    <name evidence="8" type="ORF">T310_5895</name>
</gene>
<dbReference type="Pfam" id="PF22725">
    <property type="entry name" value="GFO_IDH_MocA_C3"/>
    <property type="match status" value="1"/>
</dbReference>
<dbReference type="InterPro" id="IPR055170">
    <property type="entry name" value="GFO_IDH_MocA-like_dom"/>
</dbReference>
<evidence type="ECO:0000256" key="5">
    <source>
        <dbReference type="ARBA" id="ARBA00049233"/>
    </source>
</evidence>
<organism evidence="8 9">
    <name type="scientific">Rasamsonia emersonii (strain ATCC 16479 / CBS 393.64 / IMI 116815)</name>
    <dbReference type="NCBI Taxonomy" id="1408163"/>
    <lineage>
        <taxon>Eukaryota</taxon>
        <taxon>Fungi</taxon>
        <taxon>Dikarya</taxon>
        <taxon>Ascomycota</taxon>
        <taxon>Pezizomycotina</taxon>
        <taxon>Eurotiomycetes</taxon>
        <taxon>Eurotiomycetidae</taxon>
        <taxon>Eurotiales</taxon>
        <taxon>Trichocomaceae</taxon>
        <taxon>Rasamsonia</taxon>
    </lineage>
</organism>
<evidence type="ECO:0000256" key="4">
    <source>
        <dbReference type="ARBA" id="ARBA00042988"/>
    </source>
</evidence>
<dbReference type="GeneID" id="25318220"/>
<dbReference type="Gene3D" id="3.30.360.10">
    <property type="entry name" value="Dihydrodipicolinate Reductase, domain 2"/>
    <property type="match status" value="1"/>
</dbReference>
<dbReference type="GO" id="GO:0047837">
    <property type="term" value="F:D-xylose 1-dehydrogenase (NADP+) activity"/>
    <property type="evidence" value="ECO:0007669"/>
    <property type="project" value="UniProtKB-EC"/>
</dbReference>
<feature type="domain" description="GFO/IDH/MocA-like oxidoreductase" evidence="7">
    <location>
        <begin position="150"/>
        <end position="268"/>
    </location>
</feature>
<dbReference type="RefSeq" id="XP_013326709.1">
    <property type="nucleotide sequence ID" value="XM_013471255.1"/>
</dbReference>
<evidence type="ECO:0000256" key="3">
    <source>
        <dbReference type="ARBA" id="ARBA00038984"/>
    </source>
</evidence>
<accession>A0A0F4YP95</accession>
<dbReference type="STRING" id="1408163.A0A0F4YP95"/>
<dbReference type="Proteomes" id="UP000053958">
    <property type="component" value="Unassembled WGS sequence"/>
</dbReference>
<dbReference type="SUPFAM" id="SSF55347">
    <property type="entry name" value="Glyceraldehyde-3-phosphate dehydrogenase-like, C-terminal domain"/>
    <property type="match status" value="1"/>
</dbReference>
<dbReference type="OrthoDB" id="2129491at2759"/>